<proteinExistence type="predicted"/>
<dbReference type="SUPFAM" id="SSF53254">
    <property type="entry name" value="Phosphoglycerate mutase-like"/>
    <property type="match status" value="1"/>
</dbReference>
<keyword evidence="2" id="KW-1185">Reference proteome</keyword>
<organism evidence="1 2">
    <name type="scientific">Apiospora phragmitis</name>
    <dbReference type="NCBI Taxonomy" id="2905665"/>
    <lineage>
        <taxon>Eukaryota</taxon>
        <taxon>Fungi</taxon>
        <taxon>Dikarya</taxon>
        <taxon>Ascomycota</taxon>
        <taxon>Pezizomycotina</taxon>
        <taxon>Sordariomycetes</taxon>
        <taxon>Xylariomycetidae</taxon>
        <taxon>Amphisphaeriales</taxon>
        <taxon>Apiosporaceae</taxon>
        <taxon>Apiospora</taxon>
    </lineage>
</organism>
<dbReference type="InterPro" id="IPR050275">
    <property type="entry name" value="PGM_Phosphatase"/>
</dbReference>
<dbReference type="InterPro" id="IPR013078">
    <property type="entry name" value="His_Pase_superF_clade-1"/>
</dbReference>
<dbReference type="Gene3D" id="3.40.50.1240">
    <property type="entry name" value="Phosphoglycerate mutase-like"/>
    <property type="match status" value="1"/>
</dbReference>
<dbReference type="PANTHER" id="PTHR48100:SF1">
    <property type="entry name" value="HISTIDINE PHOSPHATASE FAMILY PROTEIN-RELATED"/>
    <property type="match status" value="1"/>
</dbReference>
<dbReference type="PANTHER" id="PTHR48100">
    <property type="entry name" value="BROAD-SPECIFICITY PHOSPHATASE YOR283W-RELATED"/>
    <property type="match status" value="1"/>
</dbReference>
<dbReference type="EMBL" id="JAQQWL010000005">
    <property type="protein sequence ID" value="KAK8074243.1"/>
    <property type="molecule type" value="Genomic_DNA"/>
</dbReference>
<comment type="caution">
    <text evidence="1">The sequence shown here is derived from an EMBL/GenBank/DDBJ whole genome shotgun (WGS) entry which is preliminary data.</text>
</comment>
<dbReference type="Proteomes" id="UP001480595">
    <property type="component" value="Unassembled WGS sequence"/>
</dbReference>
<reference evidence="1 2" key="1">
    <citation type="submission" date="2023-01" db="EMBL/GenBank/DDBJ databases">
        <title>Analysis of 21 Apiospora genomes using comparative genomics revels a genus with tremendous synthesis potential of carbohydrate active enzymes and secondary metabolites.</title>
        <authorList>
            <person name="Sorensen T."/>
        </authorList>
    </citation>
    <scope>NUCLEOTIDE SEQUENCE [LARGE SCALE GENOMIC DNA]</scope>
    <source>
        <strain evidence="1 2">CBS 135458</strain>
    </source>
</reference>
<name>A0ABR1VSM9_9PEZI</name>
<dbReference type="Pfam" id="PF00300">
    <property type="entry name" value="His_Phos_1"/>
    <property type="match status" value="1"/>
</dbReference>
<evidence type="ECO:0000313" key="2">
    <source>
        <dbReference type="Proteomes" id="UP001480595"/>
    </source>
</evidence>
<evidence type="ECO:0008006" key="3">
    <source>
        <dbReference type="Google" id="ProtNLM"/>
    </source>
</evidence>
<evidence type="ECO:0000313" key="1">
    <source>
        <dbReference type="EMBL" id="KAK8074243.1"/>
    </source>
</evidence>
<sequence length="358" mass="41023">MGNYEFSLLENVFKYEFDDVSDLNKEREKDGKRPMPPTLKRLECLGIMDDFDKEDRSADQTLKPWARICNHVDFLNREGKDGAKHKVVFLLRHGYSLHNYIEKGAVKTVAGRVVKDNWRKDLKVAYKKYVSLGTLENAFREAGNRFSSSLAKHLGIEGANPTVTISLLDAPLLLLPKEIVEELRDLDVKNNDVRELREEWLTWVEKDKLPWPGTIYTSPLDRCRSTTKVVFGKDHNSQPVIKEDLREKRNGDACNYRAYISSTAAKDQGFVLEPDFAEEDPYKNDIKHAEKGKTTESEEQLEERMRRLLSGIFDDDEESVVSLTTHSYSIGALTKVMQCNYRLDEGDVAAFLVRAVPV</sequence>
<protein>
    <recommendedName>
        <fullName evidence="3">Phosphoglycerate mutase</fullName>
    </recommendedName>
</protein>
<accession>A0ABR1VSM9</accession>
<dbReference type="GeneID" id="92089614"/>
<gene>
    <name evidence="1" type="ORF">PG994_005142</name>
</gene>
<dbReference type="InterPro" id="IPR029033">
    <property type="entry name" value="His_PPase_superfam"/>
</dbReference>
<dbReference type="RefSeq" id="XP_066718718.1">
    <property type="nucleotide sequence ID" value="XM_066856551.1"/>
</dbReference>